<accession>A0AAV7L5T6</accession>
<evidence type="ECO:0000313" key="2">
    <source>
        <dbReference type="EMBL" id="KAJ1085624.1"/>
    </source>
</evidence>
<feature type="region of interest" description="Disordered" evidence="1">
    <location>
        <begin position="1"/>
        <end position="28"/>
    </location>
</feature>
<protein>
    <submittedName>
        <fullName evidence="2">Uncharacterized protein</fullName>
    </submittedName>
</protein>
<proteinExistence type="predicted"/>
<dbReference type="Proteomes" id="UP001066276">
    <property type="component" value="Chromosome 12"/>
</dbReference>
<dbReference type="EMBL" id="JANPWB010000016">
    <property type="protein sequence ID" value="KAJ1085624.1"/>
    <property type="molecule type" value="Genomic_DNA"/>
</dbReference>
<dbReference type="AlphaFoldDB" id="A0AAV7L5T6"/>
<evidence type="ECO:0000256" key="1">
    <source>
        <dbReference type="SAM" id="MobiDB-lite"/>
    </source>
</evidence>
<organism evidence="2 3">
    <name type="scientific">Pleurodeles waltl</name>
    <name type="common">Iberian ribbed newt</name>
    <dbReference type="NCBI Taxonomy" id="8319"/>
    <lineage>
        <taxon>Eukaryota</taxon>
        <taxon>Metazoa</taxon>
        <taxon>Chordata</taxon>
        <taxon>Craniata</taxon>
        <taxon>Vertebrata</taxon>
        <taxon>Euteleostomi</taxon>
        <taxon>Amphibia</taxon>
        <taxon>Batrachia</taxon>
        <taxon>Caudata</taxon>
        <taxon>Salamandroidea</taxon>
        <taxon>Salamandridae</taxon>
        <taxon>Pleurodelinae</taxon>
        <taxon>Pleurodeles</taxon>
    </lineage>
</organism>
<name>A0AAV7L5T6_PLEWA</name>
<comment type="caution">
    <text evidence="2">The sequence shown here is derived from an EMBL/GenBank/DDBJ whole genome shotgun (WGS) entry which is preliminary data.</text>
</comment>
<sequence>MRTRPGWDAGCTRAPAPRPLIRGEPGELPLPPPYPLRSVIVTSGRSPEAPLQRVIVIVATVARGDGGGRGLVTRVA</sequence>
<reference evidence="2" key="1">
    <citation type="journal article" date="2022" name="bioRxiv">
        <title>Sequencing and chromosome-scale assembly of the giantPleurodeles waltlgenome.</title>
        <authorList>
            <person name="Brown T."/>
            <person name="Elewa A."/>
            <person name="Iarovenko S."/>
            <person name="Subramanian E."/>
            <person name="Araus A.J."/>
            <person name="Petzold A."/>
            <person name="Susuki M."/>
            <person name="Suzuki K.-i.T."/>
            <person name="Hayashi T."/>
            <person name="Toyoda A."/>
            <person name="Oliveira C."/>
            <person name="Osipova E."/>
            <person name="Leigh N.D."/>
            <person name="Simon A."/>
            <person name="Yun M.H."/>
        </authorList>
    </citation>
    <scope>NUCLEOTIDE SEQUENCE</scope>
    <source>
        <strain evidence="2">20211129_DDA</strain>
        <tissue evidence="2">Liver</tissue>
    </source>
</reference>
<evidence type="ECO:0000313" key="3">
    <source>
        <dbReference type="Proteomes" id="UP001066276"/>
    </source>
</evidence>
<keyword evidence="3" id="KW-1185">Reference proteome</keyword>
<gene>
    <name evidence="2" type="ORF">NDU88_005754</name>
</gene>